<sequence length="109" mass="13319">YKNQGFIQLLYKQQSDEEPNCINENIEYKIENVMKFSNWYTLERTLKKHKLEQLNTRYRKNIGTIFINKLINEYNYLLAPYQKKFAPSLHSLLQEVFDEIKFLTQEYDL</sequence>
<gene>
    <name evidence="1" type="ORF">GMARGA_LOCUS38044</name>
</gene>
<organism evidence="1 2">
    <name type="scientific">Gigaspora margarita</name>
    <dbReference type="NCBI Taxonomy" id="4874"/>
    <lineage>
        <taxon>Eukaryota</taxon>
        <taxon>Fungi</taxon>
        <taxon>Fungi incertae sedis</taxon>
        <taxon>Mucoromycota</taxon>
        <taxon>Glomeromycotina</taxon>
        <taxon>Glomeromycetes</taxon>
        <taxon>Diversisporales</taxon>
        <taxon>Gigasporaceae</taxon>
        <taxon>Gigaspora</taxon>
    </lineage>
</organism>
<keyword evidence="2" id="KW-1185">Reference proteome</keyword>
<evidence type="ECO:0000313" key="2">
    <source>
        <dbReference type="Proteomes" id="UP000789901"/>
    </source>
</evidence>
<name>A0ABN7X491_GIGMA</name>
<feature type="non-terminal residue" evidence="1">
    <location>
        <position position="109"/>
    </location>
</feature>
<reference evidence="1 2" key="1">
    <citation type="submission" date="2021-06" db="EMBL/GenBank/DDBJ databases">
        <authorList>
            <person name="Kallberg Y."/>
            <person name="Tangrot J."/>
            <person name="Rosling A."/>
        </authorList>
    </citation>
    <scope>NUCLEOTIDE SEQUENCE [LARGE SCALE GENOMIC DNA]</scope>
    <source>
        <strain evidence="1 2">120-4 pot B 10/14</strain>
    </source>
</reference>
<feature type="non-terminal residue" evidence="1">
    <location>
        <position position="1"/>
    </location>
</feature>
<dbReference type="Proteomes" id="UP000789901">
    <property type="component" value="Unassembled WGS sequence"/>
</dbReference>
<proteinExistence type="predicted"/>
<accession>A0ABN7X491</accession>
<comment type="caution">
    <text evidence="1">The sequence shown here is derived from an EMBL/GenBank/DDBJ whole genome shotgun (WGS) entry which is preliminary data.</text>
</comment>
<evidence type="ECO:0000313" key="1">
    <source>
        <dbReference type="EMBL" id="CAG8846193.1"/>
    </source>
</evidence>
<protein>
    <submittedName>
        <fullName evidence="1">29163_t:CDS:1</fullName>
    </submittedName>
</protein>
<dbReference type="EMBL" id="CAJVQB010082479">
    <property type="protein sequence ID" value="CAG8846193.1"/>
    <property type="molecule type" value="Genomic_DNA"/>
</dbReference>